<accession>A0A2S8G8I0</accession>
<gene>
    <name evidence="1" type="ORF">C5Y98_05820</name>
</gene>
<dbReference type="OrthoDB" id="9758243at2"/>
<name>A0A2S8G8I0_9BACT</name>
<proteinExistence type="predicted"/>
<dbReference type="EMBL" id="PUIB01000008">
    <property type="protein sequence ID" value="PQO40733.1"/>
    <property type="molecule type" value="Genomic_DNA"/>
</dbReference>
<protein>
    <submittedName>
        <fullName evidence="1">Uncharacterized protein</fullName>
    </submittedName>
</protein>
<evidence type="ECO:0000313" key="2">
    <source>
        <dbReference type="Proteomes" id="UP000239388"/>
    </source>
</evidence>
<dbReference type="AlphaFoldDB" id="A0A2S8G8I0"/>
<comment type="caution">
    <text evidence="1">The sequence shown here is derived from an EMBL/GenBank/DDBJ whole genome shotgun (WGS) entry which is preliminary data.</text>
</comment>
<dbReference type="Proteomes" id="UP000239388">
    <property type="component" value="Unassembled WGS sequence"/>
</dbReference>
<reference evidence="1 2" key="1">
    <citation type="submission" date="2018-02" db="EMBL/GenBank/DDBJ databases">
        <title>Comparative genomes isolates from brazilian mangrove.</title>
        <authorList>
            <person name="Araujo J.E."/>
            <person name="Taketani R.G."/>
            <person name="Silva M.C.P."/>
            <person name="Loureco M.V."/>
            <person name="Andreote F.D."/>
        </authorList>
    </citation>
    <scope>NUCLEOTIDE SEQUENCE [LARGE SCALE GENOMIC DNA]</scope>
    <source>
        <strain evidence="1 2">NAP PRIS-MGV</strain>
    </source>
</reference>
<sequence>MKGRDLAIAEWPTQNGPADYGLFVGLKPVAVVKAKRTNKNCASAIVQAKTELRETQRVEIEMTTTLKLRQSDLTKEEALIEDAKNQALKSFDERADAPPG</sequence>
<evidence type="ECO:0000313" key="1">
    <source>
        <dbReference type="EMBL" id="PQO40733.1"/>
    </source>
</evidence>
<organism evidence="1 2">
    <name type="scientific">Blastopirellula marina</name>
    <dbReference type="NCBI Taxonomy" id="124"/>
    <lineage>
        <taxon>Bacteria</taxon>
        <taxon>Pseudomonadati</taxon>
        <taxon>Planctomycetota</taxon>
        <taxon>Planctomycetia</taxon>
        <taxon>Pirellulales</taxon>
        <taxon>Pirellulaceae</taxon>
        <taxon>Blastopirellula</taxon>
    </lineage>
</organism>
<dbReference type="RefSeq" id="WP_105352448.1">
    <property type="nucleotide sequence ID" value="NZ_PUIB01000008.1"/>
</dbReference>